<protein>
    <submittedName>
        <fullName evidence="1">Uncharacterized protein</fullName>
    </submittedName>
</protein>
<reference evidence="1 2" key="2">
    <citation type="journal article" date="2022" name="Mol. Ecol. Resour.">
        <title>The genomes of chicory, endive, great burdock and yacon provide insights into Asteraceae paleo-polyploidization history and plant inulin production.</title>
        <authorList>
            <person name="Fan W."/>
            <person name="Wang S."/>
            <person name="Wang H."/>
            <person name="Wang A."/>
            <person name="Jiang F."/>
            <person name="Liu H."/>
            <person name="Zhao H."/>
            <person name="Xu D."/>
            <person name="Zhang Y."/>
        </authorList>
    </citation>
    <scope>NUCLEOTIDE SEQUENCE [LARGE SCALE GENOMIC DNA]</scope>
    <source>
        <strain evidence="2">cv. Yunnan</strain>
        <tissue evidence="1">Leaves</tissue>
    </source>
</reference>
<organism evidence="1 2">
    <name type="scientific">Smallanthus sonchifolius</name>
    <dbReference type="NCBI Taxonomy" id="185202"/>
    <lineage>
        <taxon>Eukaryota</taxon>
        <taxon>Viridiplantae</taxon>
        <taxon>Streptophyta</taxon>
        <taxon>Embryophyta</taxon>
        <taxon>Tracheophyta</taxon>
        <taxon>Spermatophyta</taxon>
        <taxon>Magnoliopsida</taxon>
        <taxon>eudicotyledons</taxon>
        <taxon>Gunneridae</taxon>
        <taxon>Pentapetalae</taxon>
        <taxon>asterids</taxon>
        <taxon>campanulids</taxon>
        <taxon>Asterales</taxon>
        <taxon>Asteraceae</taxon>
        <taxon>Asteroideae</taxon>
        <taxon>Heliantheae alliance</taxon>
        <taxon>Millerieae</taxon>
        <taxon>Smallanthus</taxon>
    </lineage>
</organism>
<proteinExistence type="predicted"/>
<name>A0ACB9HHZ6_9ASTR</name>
<gene>
    <name evidence="1" type="ORF">L1987_37532</name>
</gene>
<dbReference type="EMBL" id="CM042029">
    <property type="protein sequence ID" value="KAI3794891.1"/>
    <property type="molecule type" value="Genomic_DNA"/>
</dbReference>
<sequence>MLDAKLAPTLLATNISFTFTGIPNSNPTQYRSIVGALHHLPITRPDISYAVNQVSQFLHAPTTDHYQEVKRILRYIKDTLEFGLTFSKPSQTSLLGYSDVDWARSLVIPADLHMVIQSSWVATLFPQVLRNNQRSLGVDPSAVISSDTSVYCGAIEHDGPAECMSGGNNVPYYDPNRSIKQESLEYHPLGSQQNPICSPYYNDDPFAILPHSPEYHPQSQHSSSQWMDAGSDFSNWNTAAQSLQGNEAQSSQIQPSEEDPSKDPQYQSASENPNDYLFNNPISNSSDYQSYDFGSPVTYDPHVDPYQAYFQSPPECHHAYNDMLMGIRDPQPKYGYKYTMPSSHLECLDRSLRETDKINKNRIMDKRRTQFYGKHVYEYGKDLKTLGKELMKD</sequence>
<evidence type="ECO:0000313" key="1">
    <source>
        <dbReference type="EMBL" id="KAI3794891.1"/>
    </source>
</evidence>
<evidence type="ECO:0000313" key="2">
    <source>
        <dbReference type="Proteomes" id="UP001056120"/>
    </source>
</evidence>
<reference evidence="2" key="1">
    <citation type="journal article" date="2022" name="Mol. Ecol. Resour.">
        <title>The genomes of chicory, endive, great burdock and yacon provide insights into Asteraceae palaeo-polyploidization history and plant inulin production.</title>
        <authorList>
            <person name="Fan W."/>
            <person name="Wang S."/>
            <person name="Wang H."/>
            <person name="Wang A."/>
            <person name="Jiang F."/>
            <person name="Liu H."/>
            <person name="Zhao H."/>
            <person name="Xu D."/>
            <person name="Zhang Y."/>
        </authorList>
    </citation>
    <scope>NUCLEOTIDE SEQUENCE [LARGE SCALE GENOMIC DNA]</scope>
    <source>
        <strain evidence="2">cv. Yunnan</strain>
    </source>
</reference>
<dbReference type="Proteomes" id="UP001056120">
    <property type="component" value="Linkage Group LG12"/>
</dbReference>
<comment type="caution">
    <text evidence="1">The sequence shown here is derived from an EMBL/GenBank/DDBJ whole genome shotgun (WGS) entry which is preliminary data.</text>
</comment>
<keyword evidence="2" id="KW-1185">Reference proteome</keyword>
<accession>A0ACB9HHZ6</accession>